<dbReference type="AlphaFoldDB" id="A0A5J4VNZ8"/>
<proteinExistence type="predicted"/>
<reference evidence="3 4" key="1">
    <citation type="submission" date="2019-03" db="EMBL/GenBank/DDBJ databases">
        <title>Single cell metagenomics reveals metabolic interactions within the superorganism composed of flagellate Streblomastix strix and complex community of Bacteroidetes bacteria on its surface.</title>
        <authorList>
            <person name="Treitli S.C."/>
            <person name="Kolisko M."/>
            <person name="Husnik F."/>
            <person name="Keeling P."/>
            <person name="Hampl V."/>
        </authorList>
    </citation>
    <scope>NUCLEOTIDE SEQUENCE [LARGE SCALE GENOMIC DNA]</scope>
    <source>
        <strain evidence="3">ST1C</strain>
    </source>
</reference>
<evidence type="ECO:0000256" key="2">
    <source>
        <dbReference type="SAM" id="Phobius"/>
    </source>
</evidence>
<keyword evidence="2" id="KW-0812">Transmembrane</keyword>
<protein>
    <submittedName>
        <fullName evidence="3">Uncharacterized protein</fullName>
    </submittedName>
</protein>
<name>A0A5J4VNZ8_9EUKA</name>
<keyword evidence="2" id="KW-0472">Membrane</keyword>
<feature type="transmembrane region" description="Helical" evidence="2">
    <location>
        <begin position="58"/>
        <end position="80"/>
    </location>
</feature>
<gene>
    <name evidence="3" type="ORF">EZS28_020463</name>
</gene>
<organism evidence="3 4">
    <name type="scientific">Streblomastix strix</name>
    <dbReference type="NCBI Taxonomy" id="222440"/>
    <lineage>
        <taxon>Eukaryota</taxon>
        <taxon>Metamonada</taxon>
        <taxon>Preaxostyla</taxon>
        <taxon>Oxymonadida</taxon>
        <taxon>Streblomastigidae</taxon>
        <taxon>Streblomastix</taxon>
    </lineage>
</organism>
<sequence length="200" mass="22563">MGKILQKSDSLADGNINNNNNKSKSASQPASGVVFAGSKKAEIIKKLQTKQTKQRQTLILIVSILFISIDSLVLQMQIIADRCAIVVAEYMNIALDFSTYCMLKIITLDQDIRSELDAIYDEAQKNIYPILSEWRSIQVICEEVKLENITVKKIGVGPDMKITNSTADELKLARFIEWIEDAINVMLQLFTYNPEDTTRE</sequence>
<evidence type="ECO:0000313" key="3">
    <source>
        <dbReference type="EMBL" id="KAA6384009.1"/>
    </source>
</evidence>
<dbReference type="EMBL" id="SNRW01005967">
    <property type="protein sequence ID" value="KAA6384009.1"/>
    <property type="molecule type" value="Genomic_DNA"/>
</dbReference>
<evidence type="ECO:0000313" key="4">
    <source>
        <dbReference type="Proteomes" id="UP000324800"/>
    </source>
</evidence>
<keyword evidence="2" id="KW-1133">Transmembrane helix</keyword>
<comment type="caution">
    <text evidence="3">The sequence shown here is derived from an EMBL/GenBank/DDBJ whole genome shotgun (WGS) entry which is preliminary data.</text>
</comment>
<feature type="region of interest" description="Disordered" evidence="1">
    <location>
        <begin position="1"/>
        <end position="30"/>
    </location>
</feature>
<accession>A0A5J4VNZ8</accession>
<dbReference type="Proteomes" id="UP000324800">
    <property type="component" value="Unassembled WGS sequence"/>
</dbReference>
<evidence type="ECO:0000256" key="1">
    <source>
        <dbReference type="SAM" id="MobiDB-lite"/>
    </source>
</evidence>